<accession>Q64EC4</accession>
<sequence>MPPSIDVILSKFLSASVSEDVIFSSGAISCFVSFDSCPHLSLGKKALPKKEVFSFSTGFLFFVKKKKCEVKEDMAKNSDWKERLERERKEKDKFFAVHGQSPIPAEERAKFRGLEYYPPNADYQFELELYEHSDKKLLQIEDTGGNIRDFLRWGEFQFKVGDDECTLQAYKSDPSAELLFIPFKDATSGNETYGAGRYIDLEHERDRTPAGRWRFDFNNAYNPWCAYSKNYVCPFVPPENWLKIPVLAGEKKLKREEE</sequence>
<protein>
    <recommendedName>
        <fullName evidence="2">DUF1684 domain-containing protein</fullName>
    </recommendedName>
</protein>
<dbReference type="AlphaFoldDB" id="Q64EC4"/>
<name>Q64EC4_UNCAG</name>
<dbReference type="Gene3D" id="6.10.250.1680">
    <property type="match status" value="1"/>
</dbReference>
<evidence type="ECO:0000313" key="1">
    <source>
        <dbReference type="EMBL" id="AAU82253.1"/>
    </source>
</evidence>
<dbReference type="InterPro" id="IPR012467">
    <property type="entry name" value="DUF1684"/>
</dbReference>
<dbReference type="Pfam" id="PF07920">
    <property type="entry name" value="DUF1684"/>
    <property type="match status" value="1"/>
</dbReference>
<dbReference type="PANTHER" id="PTHR41913:SF1">
    <property type="entry name" value="DUF1684 DOMAIN-CONTAINING PROTEIN"/>
    <property type="match status" value="1"/>
</dbReference>
<dbReference type="EMBL" id="AY714818">
    <property type="protein sequence ID" value="AAU82253.1"/>
    <property type="molecule type" value="Genomic_DNA"/>
</dbReference>
<gene>
    <name evidence="1" type="ORF">GZ12E2_20</name>
</gene>
<reference evidence="1" key="1">
    <citation type="journal article" date="2004" name="Science">
        <title>Reverse methanogenesis: testing the hypothesis with environmental genomics.</title>
        <authorList>
            <person name="Hallam S.J."/>
            <person name="Putnam N."/>
            <person name="Preston C.M."/>
            <person name="Detter J.C."/>
            <person name="Rokhsar D."/>
            <person name="Richardson P.M."/>
            <person name="DeLong E.F."/>
        </authorList>
    </citation>
    <scope>NUCLEOTIDE SEQUENCE</scope>
</reference>
<reference evidence="1" key="2">
    <citation type="submission" date="2004-08" db="EMBL/GenBank/DDBJ databases">
        <authorList>
            <person name="Putnam N."/>
            <person name="Detter J.C."/>
            <person name="Richardson P.M."/>
            <person name="Rokhsar D."/>
        </authorList>
    </citation>
    <scope>NUCLEOTIDE SEQUENCE</scope>
</reference>
<dbReference type="PANTHER" id="PTHR41913">
    <property type="entry name" value="DUF1684 DOMAIN-CONTAINING PROTEIN"/>
    <property type="match status" value="1"/>
</dbReference>
<evidence type="ECO:0008006" key="2">
    <source>
        <dbReference type="Google" id="ProtNLM"/>
    </source>
</evidence>
<proteinExistence type="predicted"/>
<organism evidence="1">
    <name type="scientific">Uncultured archaeon GZfos26G2</name>
    <dbReference type="NCBI Taxonomy" id="3386331"/>
    <lineage>
        <taxon>Archaea</taxon>
        <taxon>Methanobacteriati</taxon>
        <taxon>Methanobacteriota</taxon>
        <taxon>Stenosarchaea group</taxon>
        <taxon>Methanomicrobia</taxon>
        <taxon>Candidatus Methanophagales</taxon>
        <taxon>Candidatus Methanophagaceae</taxon>
        <taxon>Candidatus Methanophaga</taxon>
    </lineage>
</organism>